<evidence type="ECO:0000313" key="3">
    <source>
        <dbReference type="Proteomes" id="UP000198635"/>
    </source>
</evidence>
<gene>
    <name evidence="2" type="ORF">SAMN04488082_10837</name>
</gene>
<dbReference type="STRING" id="52560.SAMN04488082_10837"/>
<keyword evidence="3" id="KW-1185">Reference proteome</keyword>
<feature type="transmembrane region" description="Helical" evidence="1">
    <location>
        <begin position="131"/>
        <end position="156"/>
    </location>
</feature>
<evidence type="ECO:0000313" key="2">
    <source>
        <dbReference type="EMBL" id="SFJ83944.1"/>
    </source>
</evidence>
<reference evidence="3" key="1">
    <citation type="submission" date="2016-10" db="EMBL/GenBank/DDBJ databases">
        <authorList>
            <person name="Varghese N."/>
            <person name="Submissions S."/>
        </authorList>
    </citation>
    <scope>NUCLEOTIDE SEQUENCE [LARGE SCALE GENOMIC DNA]</scope>
    <source>
        <strain evidence="3">DSM 5918</strain>
    </source>
</reference>
<dbReference type="AlphaFoldDB" id="A0A1I3UKB0"/>
<name>A0A1I3UKB0_9BACT</name>
<sequence length="166" mass="18010">MFPTLRKLILLVLGIPFVILGTRFLLDAGQSALIHFAAESWKPITVEVLSVEHFSGADQALGNQTVVHYQYEFEGQALEGQFSCIGDECPQTDLHLSLRAAQDEKRPVSALVNPDDPAQSLLYRHLYMPLFLLKAGVGLFCFLTGSVSVIFGVYLLSGAGAAKGGK</sequence>
<dbReference type="OrthoDB" id="5471039at2"/>
<evidence type="ECO:0008006" key="4">
    <source>
        <dbReference type="Google" id="ProtNLM"/>
    </source>
</evidence>
<proteinExistence type="predicted"/>
<keyword evidence="1" id="KW-0472">Membrane</keyword>
<dbReference type="Proteomes" id="UP000198635">
    <property type="component" value="Unassembled WGS sequence"/>
</dbReference>
<organism evidence="2 3">
    <name type="scientific">Desulfomicrobium apsheronum</name>
    <dbReference type="NCBI Taxonomy" id="52560"/>
    <lineage>
        <taxon>Bacteria</taxon>
        <taxon>Pseudomonadati</taxon>
        <taxon>Thermodesulfobacteriota</taxon>
        <taxon>Desulfovibrionia</taxon>
        <taxon>Desulfovibrionales</taxon>
        <taxon>Desulfomicrobiaceae</taxon>
        <taxon>Desulfomicrobium</taxon>
    </lineage>
</organism>
<dbReference type="EMBL" id="FORX01000008">
    <property type="protein sequence ID" value="SFJ83944.1"/>
    <property type="molecule type" value="Genomic_DNA"/>
</dbReference>
<accession>A0A1I3UKB0</accession>
<keyword evidence="1" id="KW-1133">Transmembrane helix</keyword>
<evidence type="ECO:0000256" key="1">
    <source>
        <dbReference type="SAM" id="Phobius"/>
    </source>
</evidence>
<protein>
    <recommendedName>
        <fullName evidence="4">DUF3592 domain-containing protein</fullName>
    </recommendedName>
</protein>
<dbReference type="RefSeq" id="WP_092374555.1">
    <property type="nucleotide sequence ID" value="NZ_FORX01000008.1"/>
</dbReference>
<keyword evidence="1" id="KW-0812">Transmembrane</keyword>